<proteinExistence type="predicted"/>
<organism evidence="1 2">
    <name type="scientific">Paraglomus occultum</name>
    <dbReference type="NCBI Taxonomy" id="144539"/>
    <lineage>
        <taxon>Eukaryota</taxon>
        <taxon>Fungi</taxon>
        <taxon>Fungi incertae sedis</taxon>
        <taxon>Mucoromycota</taxon>
        <taxon>Glomeromycotina</taxon>
        <taxon>Glomeromycetes</taxon>
        <taxon>Paraglomerales</taxon>
        <taxon>Paraglomeraceae</taxon>
        <taxon>Paraglomus</taxon>
    </lineage>
</organism>
<accession>A0A9N9GHM6</accession>
<keyword evidence="2" id="KW-1185">Reference proteome</keyword>
<gene>
    <name evidence="1" type="ORF">POCULU_LOCUS7948</name>
</gene>
<sequence>MHYPSHEIPIHATVTYGTGWCRQSVPYNAPCHETLGQVFVTLFPEVAEHAVHLITARGWNQPTETM</sequence>
<comment type="caution">
    <text evidence="1">The sequence shown here is derived from an EMBL/GenBank/DDBJ whole genome shotgun (WGS) entry which is preliminary data.</text>
</comment>
<dbReference type="EMBL" id="CAJVPJ010002027">
    <property type="protein sequence ID" value="CAG8611013.1"/>
    <property type="molecule type" value="Genomic_DNA"/>
</dbReference>
<dbReference type="AlphaFoldDB" id="A0A9N9GHM6"/>
<name>A0A9N9GHM6_9GLOM</name>
<dbReference type="Proteomes" id="UP000789572">
    <property type="component" value="Unassembled WGS sequence"/>
</dbReference>
<reference evidence="1" key="1">
    <citation type="submission" date="2021-06" db="EMBL/GenBank/DDBJ databases">
        <authorList>
            <person name="Kallberg Y."/>
            <person name="Tangrot J."/>
            <person name="Rosling A."/>
        </authorList>
    </citation>
    <scope>NUCLEOTIDE SEQUENCE</scope>
    <source>
        <strain evidence="1">IA702</strain>
    </source>
</reference>
<protein>
    <submittedName>
        <fullName evidence="1">9204_t:CDS:1</fullName>
    </submittedName>
</protein>
<feature type="non-terminal residue" evidence="1">
    <location>
        <position position="66"/>
    </location>
</feature>
<evidence type="ECO:0000313" key="2">
    <source>
        <dbReference type="Proteomes" id="UP000789572"/>
    </source>
</evidence>
<evidence type="ECO:0000313" key="1">
    <source>
        <dbReference type="EMBL" id="CAG8611013.1"/>
    </source>
</evidence>